<proteinExistence type="predicted"/>
<evidence type="ECO:0000256" key="1">
    <source>
        <dbReference type="SAM" id="Phobius"/>
    </source>
</evidence>
<accession>A0ABR7M2U4</accession>
<keyword evidence="3" id="KW-1185">Reference proteome</keyword>
<feature type="transmembrane region" description="Helical" evidence="1">
    <location>
        <begin position="26"/>
        <end position="44"/>
    </location>
</feature>
<evidence type="ECO:0000313" key="2">
    <source>
        <dbReference type="EMBL" id="MBC6489335.1"/>
    </source>
</evidence>
<sequence length="147" mass="17207">MKGNCSFFGHRAAKIRRFEAMRKKQLISALILIILALAILYFRGTLTQTIDNEEFDRQVSDLQYTRHARCRMDCRQITEAEIIDILQNGSLNHRKSDPYDKPCPTYALEGYTRQDRQHVRIVFAQCDNITRVVTCIDLDREFTCNCK</sequence>
<protein>
    <recommendedName>
        <fullName evidence="4">DUF4258 domain-containing protein</fullName>
    </recommendedName>
</protein>
<dbReference type="Proteomes" id="UP000765802">
    <property type="component" value="Unassembled WGS sequence"/>
</dbReference>
<dbReference type="Pfam" id="PF14076">
    <property type="entry name" value="DUF4258"/>
    <property type="match status" value="1"/>
</dbReference>
<dbReference type="EMBL" id="MBUA01000001">
    <property type="protein sequence ID" value="MBC6489335.1"/>
    <property type="molecule type" value="Genomic_DNA"/>
</dbReference>
<evidence type="ECO:0008006" key="4">
    <source>
        <dbReference type="Google" id="ProtNLM"/>
    </source>
</evidence>
<evidence type="ECO:0000313" key="3">
    <source>
        <dbReference type="Proteomes" id="UP000765802"/>
    </source>
</evidence>
<dbReference type="InterPro" id="IPR025354">
    <property type="entry name" value="DUF4258"/>
</dbReference>
<gene>
    <name evidence="2" type="ORF">BC349_00010</name>
</gene>
<keyword evidence="1" id="KW-0472">Membrane</keyword>
<comment type="caution">
    <text evidence="2">The sequence shown here is derived from an EMBL/GenBank/DDBJ whole genome shotgun (WGS) entry which is preliminary data.</text>
</comment>
<reference evidence="2 3" key="1">
    <citation type="submission" date="2016-07" db="EMBL/GenBank/DDBJ databases">
        <title>Genome analysis of Flavihumibacter stibioxidans YS-17.</title>
        <authorList>
            <person name="Shi K."/>
            <person name="Han Y."/>
            <person name="Wang G."/>
        </authorList>
    </citation>
    <scope>NUCLEOTIDE SEQUENCE [LARGE SCALE GENOMIC DNA]</scope>
    <source>
        <strain evidence="2 3">YS-17</strain>
    </source>
</reference>
<keyword evidence="1" id="KW-1133">Transmembrane helix</keyword>
<organism evidence="2 3">
    <name type="scientific">Flavihumibacter stibioxidans</name>
    <dbReference type="NCBI Taxonomy" id="1834163"/>
    <lineage>
        <taxon>Bacteria</taxon>
        <taxon>Pseudomonadati</taxon>
        <taxon>Bacteroidota</taxon>
        <taxon>Chitinophagia</taxon>
        <taxon>Chitinophagales</taxon>
        <taxon>Chitinophagaceae</taxon>
        <taxon>Flavihumibacter</taxon>
    </lineage>
</organism>
<keyword evidence="1" id="KW-0812">Transmembrane</keyword>
<name>A0ABR7M2U4_9BACT</name>